<gene>
    <name evidence="2" type="ORF">BOTCAL_0020g00040</name>
</gene>
<name>A0A4Y8DEX7_9HELO</name>
<comment type="caution">
    <text evidence="2">The sequence shown here is derived from an EMBL/GenBank/DDBJ whole genome shotgun (WGS) entry which is preliminary data.</text>
</comment>
<organism evidence="2 3">
    <name type="scientific">Botryotinia calthae</name>
    <dbReference type="NCBI Taxonomy" id="38488"/>
    <lineage>
        <taxon>Eukaryota</taxon>
        <taxon>Fungi</taxon>
        <taxon>Dikarya</taxon>
        <taxon>Ascomycota</taxon>
        <taxon>Pezizomycotina</taxon>
        <taxon>Leotiomycetes</taxon>
        <taxon>Helotiales</taxon>
        <taxon>Sclerotiniaceae</taxon>
        <taxon>Botryotinia</taxon>
    </lineage>
</organism>
<feature type="region of interest" description="Disordered" evidence="1">
    <location>
        <begin position="1"/>
        <end position="39"/>
    </location>
</feature>
<dbReference type="Proteomes" id="UP000297299">
    <property type="component" value="Unassembled WGS sequence"/>
</dbReference>
<sequence>MAGEWQENGRRMAGEWQENTRRPANDRQQTTAYSLQPTAYSLQPSAYTLLATRAQVGTEAREEKKKREHGC</sequence>
<protein>
    <submittedName>
        <fullName evidence="2">Uncharacterized protein</fullName>
    </submittedName>
</protein>
<dbReference type="AlphaFoldDB" id="A0A4Y8DEX7"/>
<feature type="compositionally biased region" description="Basic and acidic residues" evidence="1">
    <location>
        <begin position="7"/>
        <end position="25"/>
    </location>
</feature>
<feature type="compositionally biased region" description="Polar residues" evidence="1">
    <location>
        <begin position="26"/>
        <end position="39"/>
    </location>
</feature>
<evidence type="ECO:0000313" key="2">
    <source>
        <dbReference type="EMBL" id="TEY84129.1"/>
    </source>
</evidence>
<evidence type="ECO:0000256" key="1">
    <source>
        <dbReference type="SAM" id="MobiDB-lite"/>
    </source>
</evidence>
<proteinExistence type="predicted"/>
<dbReference type="OrthoDB" id="5430139at2759"/>
<accession>A0A4Y8DEX7</accession>
<keyword evidence="3" id="KW-1185">Reference proteome</keyword>
<dbReference type="EMBL" id="PHWZ01000020">
    <property type="protein sequence ID" value="TEY84129.1"/>
    <property type="molecule type" value="Genomic_DNA"/>
</dbReference>
<evidence type="ECO:0000313" key="3">
    <source>
        <dbReference type="Proteomes" id="UP000297299"/>
    </source>
</evidence>
<reference evidence="2 3" key="1">
    <citation type="submission" date="2017-11" db="EMBL/GenBank/DDBJ databases">
        <title>Comparative genomics of Botrytis spp.</title>
        <authorList>
            <person name="Valero-Jimenez C.A."/>
            <person name="Tapia P."/>
            <person name="Veloso J."/>
            <person name="Silva-Moreno E."/>
            <person name="Staats M."/>
            <person name="Valdes J.H."/>
            <person name="Van Kan J.A.L."/>
        </authorList>
    </citation>
    <scope>NUCLEOTIDE SEQUENCE [LARGE SCALE GENOMIC DNA]</scope>
    <source>
        <strain evidence="2 3">MUCL2830</strain>
    </source>
</reference>